<name>A0A8I0MVD1_9GAMM</name>
<gene>
    <name evidence="1" type="ORF">PPEP_a0929</name>
</gene>
<dbReference type="Proteomes" id="UP000660708">
    <property type="component" value="Unassembled WGS sequence"/>
</dbReference>
<accession>A0A8I0MVD1</accession>
<sequence>MTLTYSHLIFTADGLIFIKKLTQPHLCPTAPLESKKVAV</sequence>
<dbReference type="EMBL" id="AQHF01000020">
    <property type="protein sequence ID" value="MBE0345940.1"/>
    <property type="molecule type" value="Genomic_DNA"/>
</dbReference>
<evidence type="ECO:0000313" key="1">
    <source>
        <dbReference type="EMBL" id="MBE0345940.1"/>
    </source>
</evidence>
<reference evidence="1 2" key="1">
    <citation type="submission" date="2015-06" db="EMBL/GenBank/DDBJ databases">
        <title>Genome sequence of Pseudoalteromonas peptidolytica.</title>
        <authorList>
            <person name="Xie B.-B."/>
            <person name="Rong J.-C."/>
            <person name="Qin Q.-L."/>
            <person name="Zhang Y.-Z."/>
        </authorList>
    </citation>
    <scope>NUCLEOTIDE SEQUENCE [LARGE SCALE GENOMIC DNA]</scope>
    <source>
        <strain evidence="1 2">F12-50-A1</strain>
    </source>
</reference>
<protein>
    <submittedName>
        <fullName evidence="1">Uncharacterized protein</fullName>
    </submittedName>
</protein>
<proteinExistence type="predicted"/>
<dbReference type="AlphaFoldDB" id="A0A8I0MVD1"/>
<comment type="caution">
    <text evidence="1">The sequence shown here is derived from an EMBL/GenBank/DDBJ whole genome shotgun (WGS) entry which is preliminary data.</text>
</comment>
<organism evidence="1 2">
    <name type="scientific">Pseudoalteromonas peptidolytica F12-50-A1</name>
    <dbReference type="NCBI Taxonomy" id="1315280"/>
    <lineage>
        <taxon>Bacteria</taxon>
        <taxon>Pseudomonadati</taxon>
        <taxon>Pseudomonadota</taxon>
        <taxon>Gammaproteobacteria</taxon>
        <taxon>Alteromonadales</taxon>
        <taxon>Pseudoalteromonadaceae</taxon>
        <taxon>Pseudoalteromonas</taxon>
    </lineage>
</organism>
<keyword evidence="2" id="KW-1185">Reference proteome</keyword>
<evidence type="ECO:0000313" key="2">
    <source>
        <dbReference type="Proteomes" id="UP000660708"/>
    </source>
</evidence>